<keyword evidence="3" id="KW-1185">Reference proteome</keyword>
<reference evidence="2" key="1">
    <citation type="submission" date="2022-07" db="EMBL/GenBank/DDBJ databases">
        <title>Phylogenomic reconstructions and comparative analyses of Kickxellomycotina fungi.</title>
        <authorList>
            <person name="Reynolds N.K."/>
            <person name="Stajich J.E."/>
            <person name="Barry K."/>
            <person name="Grigoriev I.V."/>
            <person name="Crous P."/>
            <person name="Smith M.E."/>
        </authorList>
    </citation>
    <scope>NUCLEOTIDE SEQUENCE</scope>
    <source>
        <strain evidence="2">IMI 214461</strain>
    </source>
</reference>
<feature type="non-terminal residue" evidence="2">
    <location>
        <position position="213"/>
    </location>
</feature>
<proteinExistence type="predicted"/>
<organism evidence="2 3">
    <name type="scientific">Coemansia thaxteri</name>
    <dbReference type="NCBI Taxonomy" id="2663907"/>
    <lineage>
        <taxon>Eukaryota</taxon>
        <taxon>Fungi</taxon>
        <taxon>Fungi incertae sedis</taxon>
        <taxon>Zoopagomycota</taxon>
        <taxon>Kickxellomycotina</taxon>
        <taxon>Kickxellomycetes</taxon>
        <taxon>Kickxellales</taxon>
        <taxon>Kickxellaceae</taxon>
        <taxon>Coemansia</taxon>
    </lineage>
</organism>
<protein>
    <submittedName>
        <fullName evidence="2">Uncharacterized protein</fullName>
    </submittedName>
</protein>
<name>A0A9W8B783_9FUNG</name>
<evidence type="ECO:0000256" key="1">
    <source>
        <dbReference type="SAM" id="MobiDB-lite"/>
    </source>
</evidence>
<evidence type="ECO:0000313" key="2">
    <source>
        <dbReference type="EMBL" id="KAJ1996484.1"/>
    </source>
</evidence>
<accession>A0A9W8B783</accession>
<dbReference type="Proteomes" id="UP001150907">
    <property type="component" value="Unassembled WGS sequence"/>
</dbReference>
<feature type="region of interest" description="Disordered" evidence="1">
    <location>
        <begin position="193"/>
        <end position="213"/>
    </location>
</feature>
<evidence type="ECO:0000313" key="3">
    <source>
        <dbReference type="Proteomes" id="UP001150907"/>
    </source>
</evidence>
<gene>
    <name evidence="2" type="ORF">H4R26_006182</name>
</gene>
<sequence length="213" mass="20891">MFPALATGSLSSFSASQPPQVDAFSAAQGSTNSAATAACDAAVLDGWLQQFVNAEAIESAGDRHPRALSMDAATAASEHLPLPHVPAVSAGGGGFLFGDNMEPELAVAAMPAAVAAIASAAADALAPDVLASMISTAASYCTPRVSSASSPSALMLPATASELSMLAALPFAGLGSIAASPMTNIAPQKTLAKSTAAMGSHETKAATPVPPAK</sequence>
<dbReference type="EMBL" id="JANBQF010001799">
    <property type="protein sequence ID" value="KAJ1996484.1"/>
    <property type="molecule type" value="Genomic_DNA"/>
</dbReference>
<comment type="caution">
    <text evidence="2">The sequence shown here is derived from an EMBL/GenBank/DDBJ whole genome shotgun (WGS) entry which is preliminary data.</text>
</comment>
<dbReference type="AlphaFoldDB" id="A0A9W8B783"/>